<reference evidence="3" key="1">
    <citation type="journal article" date="2019" name="Int. J. Syst. Evol. Microbiol.">
        <title>The Global Catalogue of Microorganisms (GCM) 10K type strain sequencing project: providing services to taxonomists for standard genome sequencing and annotation.</title>
        <authorList>
            <consortium name="The Broad Institute Genomics Platform"/>
            <consortium name="The Broad Institute Genome Sequencing Center for Infectious Disease"/>
            <person name="Wu L."/>
            <person name="Ma J."/>
        </authorList>
    </citation>
    <scope>NUCLEOTIDE SEQUENCE [LARGE SCALE GENOMIC DNA]</scope>
    <source>
        <strain evidence="3">JCM 15608</strain>
    </source>
</reference>
<keyword evidence="1" id="KW-0472">Membrane</keyword>
<evidence type="ECO:0000313" key="3">
    <source>
        <dbReference type="Proteomes" id="UP001500021"/>
    </source>
</evidence>
<evidence type="ECO:0000313" key="2">
    <source>
        <dbReference type="EMBL" id="GAA0811002.1"/>
    </source>
</evidence>
<organism evidence="2 3">
    <name type="scientific">Colwellia asteriadis</name>
    <dbReference type="NCBI Taxonomy" id="517723"/>
    <lineage>
        <taxon>Bacteria</taxon>
        <taxon>Pseudomonadati</taxon>
        <taxon>Pseudomonadota</taxon>
        <taxon>Gammaproteobacteria</taxon>
        <taxon>Alteromonadales</taxon>
        <taxon>Colwelliaceae</taxon>
        <taxon>Colwellia</taxon>
    </lineage>
</organism>
<protein>
    <submittedName>
        <fullName evidence="2">Uncharacterized protein</fullName>
    </submittedName>
</protein>
<sequence length="117" mass="13508">MKLPKFPWKMSSFLLVLFLLLEPEFIAIAVLLDGIGLEFFVLLLEVQAMAVFGYYFQTYLKPIVKPIYKLIQKLDPYFFIPTKSAIVQYPIVFVHAIPGFIMFSIGMLFVKFDSLSV</sequence>
<gene>
    <name evidence="2" type="ORF">GCM10009111_02830</name>
</gene>
<dbReference type="EMBL" id="BAAAFA010000001">
    <property type="protein sequence ID" value="GAA0811002.1"/>
    <property type="molecule type" value="Genomic_DNA"/>
</dbReference>
<dbReference type="Proteomes" id="UP001500021">
    <property type="component" value="Unassembled WGS sequence"/>
</dbReference>
<comment type="caution">
    <text evidence="2">The sequence shown here is derived from an EMBL/GenBank/DDBJ whole genome shotgun (WGS) entry which is preliminary data.</text>
</comment>
<feature type="transmembrane region" description="Helical" evidence="1">
    <location>
        <begin position="39"/>
        <end position="56"/>
    </location>
</feature>
<feature type="transmembrane region" description="Helical" evidence="1">
    <location>
        <begin position="89"/>
        <end position="110"/>
    </location>
</feature>
<proteinExistence type="predicted"/>
<keyword evidence="1" id="KW-0812">Transmembrane</keyword>
<keyword evidence="1" id="KW-1133">Transmembrane helix</keyword>
<keyword evidence="3" id="KW-1185">Reference proteome</keyword>
<name>A0ABP3WBZ4_9GAMM</name>
<evidence type="ECO:0000256" key="1">
    <source>
        <dbReference type="SAM" id="Phobius"/>
    </source>
</evidence>
<accession>A0ABP3WBZ4</accession>
<dbReference type="RefSeq" id="WP_343814105.1">
    <property type="nucleotide sequence ID" value="NZ_BAAAFA010000001.1"/>
</dbReference>